<proteinExistence type="inferred from homology"/>
<evidence type="ECO:0000256" key="4">
    <source>
        <dbReference type="ARBA" id="ARBA00022475"/>
    </source>
</evidence>
<feature type="transmembrane region" description="Helical" evidence="8">
    <location>
        <begin position="71"/>
        <end position="89"/>
    </location>
</feature>
<evidence type="ECO:0000256" key="7">
    <source>
        <dbReference type="ARBA" id="ARBA00023136"/>
    </source>
</evidence>
<protein>
    <recommendedName>
        <fullName evidence="8">Probable membrane transporter protein</fullName>
    </recommendedName>
</protein>
<evidence type="ECO:0000256" key="6">
    <source>
        <dbReference type="ARBA" id="ARBA00022989"/>
    </source>
</evidence>
<keyword evidence="6 8" id="KW-1133">Transmembrane helix</keyword>
<keyword evidence="3" id="KW-0813">Transport</keyword>
<feature type="transmembrane region" description="Helical" evidence="8">
    <location>
        <begin position="231"/>
        <end position="249"/>
    </location>
</feature>
<dbReference type="OrthoDB" id="554695at2"/>
<organism evidence="9 10">
    <name type="scientific">Siculibacillus lacustris</name>
    <dbReference type="NCBI Taxonomy" id="1549641"/>
    <lineage>
        <taxon>Bacteria</taxon>
        <taxon>Pseudomonadati</taxon>
        <taxon>Pseudomonadota</taxon>
        <taxon>Alphaproteobacteria</taxon>
        <taxon>Hyphomicrobiales</taxon>
        <taxon>Ancalomicrobiaceae</taxon>
        <taxon>Siculibacillus</taxon>
    </lineage>
</organism>
<dbReference type="EMBL" id="SJFN01000002">
    <property type="protein sequence ID" value="TBW40891.1"/>
    <property type="molecule type" value="Genomic_DNA"/>
</dbReference>
<comment type="similarity">
    <text evidence="2 8">Belongs to the 4-toluene sulfonate uptake permease (TSUP) (TC 2.A.102) family.</text>
</comment>
<comment type="caution">
    <text evidence="9">The sequence shown here is derived from an EMBL/GenBank/DDBJ whole genome shotgun (WGS) entry which is preliminary data.</text>
</comment>
<name>A0A4Q9VX88_9HYPH</name>
<feature type="transmembrane region" description="Helical" evidence="8">
    <location>
        <begin position="189"/>
        <end position="210"/>
    </location>
</feature>
<feature type="transmembrane region" description="Helical" evidence="8">
    <location>
        <begin position="101"/>
        <end position="119"/>
    </location>
</feature>
<dbReference type="InterPro" id="IPR002781">
    <property type="entry name" value="TM_pro_TauE-like"/>
</dbReference>
<comment type="subcellular location">
    <subcellularLocation>
        <location evidence="1 8">Cell membrane</location>
        <topology evidence="1 8">Multi-pass membrane protein</topology>
    </subcellularLocation>
</comment>
<evidence type="ECO:0000313" key="10">
    <source>
        <dbReference type="Proteomes" id="UP000292781"/>
    </source>
</evidence>
<evidence type="ECO:0000256" key="5">
    <source>
        <dbReference type="ARBA" id="ARBA00022692"/>
    </source>
</evidence>
<dbReference type="AlphaFoldDB" id="A0A4Q9VX88"/>
<evidence type="ECO:0000256" key="1">
    <source>
        <dbReference type="ARBA" id="ARBA00004651"/>
    </source>
</evidence>
<dbReference type="Pfam" id="PF01925">
    <property type="entry name" value="TauE"/>
    <property type="match status" value="1"/>
</dbReference>
<keyword evidence="10" id="KW-1185">Reference proteome</keyword>
<dbReference type="Proteomes" id="UP000292781">
    <property type="component" value="Unassembled WGS sequence"/>
</dbReference>
<evidence type="ECO:0000256" key="2">
    <source>
        <dbReference type="ARBA" id="ARBA00009142"/>
    </source>
</evidence>
<dbReference type="GO" id="GO:0005886">
    <property type="term" value="C:plasma membrane"/>
    <property type="evidence" value="ECO:0007669"/>
    <property type="project" value="UniProtKB-SubCell"/>
</dbReference>
<feature type="transmembrane region" description="Helical" evidence="8">
    <location>
        <begin position="140"/>
        <end position="169"/>
    </location>
</feature>
<evidence type="ECO:0000256" key="3">
    <source>
        <dbReference type="ARBA" id="ARBA00022448"/>
    </source>
</evidence>
<gene>
    <name evidence="9" type="ORF">EYW49_01690</name>
</gene>
<dbReference type="InterPro" id="IPR052017">
    <property type="entry name" value="TSUP"/>
</dbReference>
<evidence type="ECO:0000256" key="8">
    <source>
        <dbReference type="RuleBase" id="RU363041"/>
    </source>
</evidence>
<dbReference type="RefSeq" id="WP_131305310.1">
    <property type="nucleotide sequence ID" value="NZ_SJFN01000002.1"/>
</dbReference>
<keyword evidence="4 8" id="KW-1003">Cell membrane</keyword>
<evidence type="ECO:0000313" key="9">
    <source>
        <dbReference type="EMBL" id="TBW40891.1"/>
    </source>
</evidence>
<reference evidence="9 10" key="1">
    <citation type="submission" date="2019-02" db="EMBL/GenBank/DDBJ databases">
        <title>Siculibacillus lacustris gen. nov., sp. nov., a new rosette-forming bacterium isolated from a freshwater crater lake (Lake St. Ana, Romania).</title>
        <authorList>
            <person name="Felfoldi T."/>
            <person name="Marton Z."/>
            <person name="Szabo A."/>
            <person name="Mentes A."/>
            <person name="Boka K."/>
            <person name="Marialigeti K."/>
            <person name="Mathe I."/>
            <person name="Koncz M."/>
            <person name="Schumann P."/>
            <person name="Toth E."/>
        </authorList>
    </citation>
    <scope>NUCLEOTIDE SEQUENCE [LARGE SCALE GENOMIC DNA]</scope>
    <source>
        <strain evidence="9 10">SA-279</strain>
    </source>
</reference>
<keyword evidence="7 8" id="KW-0472">Membrane</keyword>
<accession>A0A4Q9VX88</accession>
<dbReference type="PANTHER" id="PTHR30269">
    <property type="entry name" value="TRANSMEMBRANE PROTEIN YFCA"/>
    <property type="match status" value="1"/>
</dbReference>
<keyword evidence="5 8" id="KW-0812">Transmembrane</keyword>
<sequence length="254" mass="26688">MLPDQWPLLALAAFFAGTVDAVVGGGGLIQVPALLTIFPGAAIPVLFGTNKVASIVGTGAAALHFVRRVKLPWAIVVPATIAALVGAFVGAACASALPRRWMVPLVIALLVTTAVHTFLRKEFGRLETRGPVPADRPRGAVLGGLLGFYDGIFGPGTGSFLIFGFVRFFGFDLVRANAATKIVNTATNFAALAFFIAHGAVMWPVALMMAACNLLGAQLGARIAIRWGSVFLRRAFLVVVVSLIAKLMWDFVTG</sequence>
<dbReference type="PANTHER" id="PTHR30269:SF0">
    <property type="entry name" value="MEMBRANE TRANSPORTER PROTEIN YFCA-RELATED"/>
    <property type="match status" value="1"/>
</dbReference>